<proteinExistence type="predicted"/>
<name>A0A402AHW1_9CHLR</name>
<reference evidence="2" key="1">
    <citation type="submission" date="2018-12" db="EMBL/GenBank/DDBJ databases">
        <title>Tengunoibacter tsumagoiensis gen. nov., sp. nov., Dictyobacter kobayashii sp. nov., D. alpinus sp. nov., and D. joshuensis sp. nov. and description of Dictyobacteraceae fam. nov. within the order Ktedonobacterales isolated from Tengu-no-mugimeshi.</title>
        <authorList>
            <person name="Wang C.M."/>
            <person name="Zheng Y."/>
            <person name="Sakai Y."/>
            <person name="Toyoda A."/>
            <person name="Minakuchi Y."/>
            <person name="Abe K."/>
            <person name="Yokota A."/>
            <person name="Yabe S."/>
        </authorList>
    </citation>
    <scope>NUCLEOTIDE SEQUENCE [LARGE SCALE GENOMIC DNA]</scope>
    <source>
        <strain evidence="2">Uno11</strain>
    </source>
</reference>
<sequence>MKQYQERIAVECLSLLFWDTYIPSNIRDRVYEIVERHGVWPGLAAGKLVLEAFNAGVKCGRSPR</sequence>
<keyword evidence="2" id="KW-1185">Reference proteome</keyword>
<organism evidence="1 2">
    <name type="scientific">Dictyobacter kobayashii</name>
    <dbReference type="NCBI Taxonomy" id="2014872"/>
    <lineage>
        <taxon>Bacteria</taxon>
        <taxon>Bacillati</taxon>
        <taxon>Chloroflexota</taxon>
        <taxon>Ktedonobacteria</taxon>
        <taxon>Ktedonobacterales</taxon>
        <taxon>Dictyobacteraceae</taxon>
        <taxon>Dictyobacter</taxon>
    </lineage>
</organism>
<gene>
    <name evidence="1" type="ORF">KDK_24240</name>
</gene>
<dbReference type="AlphaFoldDB" id="A0A402AHW1"/>
<accession>A0A402AHW1</accession>
<protein>
    <submittedName>
        <fullName evidence="1">Uncharacterized protein</fullName>
    </submittedName>
</protein>
<dbReference type="EMBL" id="BIFS01000001">
    <property type="protein sequence ID" value="GCE18624.1"/>
    <property type="molecule type" value="Genomic_DNA"/>
</dbReference>
<comment type="caution">
    <text evidence="1">The sequence shown here is derived from an EMBL/GenBank/DDBJ whole genome shotgun (WGS) entry which is preliminary data.</text>
</comment>
<evidence type="ECO:0000313" key="2">
    <source>
        <dbReference type="Proteomes" id="UP000287188"/>
    </source>
</evidence>
<dbReference type="Proteomes" id="UP000287188">
    <property type="component" value="Unassembled WGS sequence"/>
</dbReference>
<evidence type="ECO:0000313" key="1">
    <source>
        <dbReference type="EMBL" id="GCE18624.1"/>
    </source>
</evidence>